<dbReference type="PANTHER" id="PTHR26450:SF69">
    <property type="entry name" value="OLFACTORY RECEPTOR 56B1"/>
    <property type="match status" value="1"/>
</dbReference>
<dbReference type="InterPro" id="IPR050402">
    <property type="entry name" value="OR51/52/56-like"/>
</dbReference>
<dbReference type="InterPro" id="IPR000276">
    <property type="entry name" value="GPCR_Rhodpsn"/>
</dbReference>
<feature type="non-terminal residue" evidence="13">
    <location>
        <position position="1"/>
    </location>
</feature>
<dbReference type="Pfam" id="PF13853">
    <property type="entry name" value="7tm_4"/>
    <property type="match status" value="1"/>
</dbReference>
<dbReference type="PRINTS" id="PR00245">
    <property type="entry name" value="OLFACTORYR"/>
</dbReference>
<accession>A0AAV7DBX1</accession>
<keyword evidence="6 11" id="KW-1133">Transmembrane helix</keyword>
<feature type="domain" description="G-protein coupled receptors family 1 profile" evidence="12">
    <location>
        <begin position="30"/>
        <end position="280"/>
    </location>
</feature>
<sequence>FLLVGLSWVEDKKLPVSLLFLFMYLVVILSNCTIIVLIKMDQKLQEPMHIFIALLSLTDVSISSAIIPKVLTIIWFSSNTISSAECLTQAYVLYAMWGLQSSIFVLMSFDRYVAICHPLRHSTLISRAFMTKSVALITARPILTTFPLTFLIVRLSYSDLNTIYDIYCEFREVMKLSYGDLMPLSIYMVFLISVYQGGDNILIILSYMQILREVYKLKSSQARWKSLSTCSSQAILLSLFYISTSIPFYLIFYPDTPLYVKTIAEVLSFLLLPMLNPIIYGARSKDIQDGLRRLYQKLVRL</sequence>
<evidence type="ECO:0000256" key="4">
    <source>
        <dbReference type="ARBA" id="ARBA00022692"/>
    </source>
</evidence>
<name>A0AAV7DBX1_ENGPU</name>
<dbReference type="PROSITE" id="PS50262">
    <property type="entry name" value="G_PROTEIN_RECEP_F1_2"/>
    <property type="match status" value="1"/>
</dbReference>
<dbReference type="GO" id="GO:0004930">
    <property type="term" value="F:G protein-coupled receptor activity"/>
    <property type="evidence" value="ECO:0007669"/>
    <property type="project" value="UniProtKB-KW"/>
</dbReference>
<dbReference type="Proteomes" id="UP000824782">
    <property type="component" value="Unassembled WGS sequence"/>
</dbReference>
<evidence type="ECO:0000256" key="10">
    <source>
        <dbReference type="ARBA" id="ARBA00023224"/>
    </source>
</evidence>
<protein>
    <recommendedName>
        <fullName evidence="12">G-protein coupled receptors family 1 profile domain-containing protein</fullName>
    </recommendedName>
</protein>
<evidence type="ECO:0000313" key="13">
    <source>
        <dbReference type="EMBL" id="KAG8594925.1"/>
    </source>
</evidence>
<keyword evidence="10" id="KW-0807">Transducer</keyword>
<organism evidence="13 14">
    <name type="scientific">Engystomops pustulosus</name>
    <name type="common">Tungara frog</name>
    <name type="synonym">Physalaemus pustulosus</name>
    <dbReference type="NCBI Taxonomy" id="76066"/>
    <lineage>
        <taxon>Eukaryota</taxon>
        <taxon>Metazoa</taxon>
        <taxon>Chordata</taxon>
        <taxon>Craniata</taxon>
        <taxon>Vertebrata</taxon>
        <taxon>Euteleostomi</taxon>
        <taxon>Amphibia</taxon>
        <taxon>Batrachia</taxon>
        <taxon>Anura</taxon>
        <taxon>Neobatrachia</taxon>
        <taxon>Hyloidea</taxon>
        <taxon>Leptodactylidae</taxon>
        <taxon>Leiuperinae</taxon>
        <taxon>Engystomops</taxon>
    </lineage>
</organism>
<reference evidence="13" key="1">
    <citation type="thesis" date="2020" institute="ProQuest LLC" country="789 East Eisenhower Parkway, Ann Arbor, MI, USA">
        <title>Comparative Genomics and Chromosome Evolution.</title>
        <authorList>
            <person name="Mudd A.B."/>
        </authorList>
    </citation>
    <scope>NUCLEOTIDE SEQUENCE</scope>
    <source>
        <strain evidence="13">237g6f4</strain>
        <tissue evidence="13">Blood</tissue>
    </source>
</reference>
<feature type="transmembrane region" description="Helical" evidence="11">
    <location>
        <begin position="229"/>
        <end position="252"/>
    </location>
</feature>
<dbReference type="PANTHER" id="PTHR26450">
    <property type="entry name" value="OLFACTORY RECEPTOR 56B1-RELATED"/>
    <property type="match status" value="1"/>
</dbReference>
<dbReference type="GO" id="GO:0004984">
    <property type="term" value="F:olfactory receptor activity"/>
    <property type="evidence" value="ECO:0007669"/>
    <property type="project" value="InterPro"/>
</dbReference>
<keyword evidence="8 11" id="KW-0472">Membrane</keyword>
<evidence type="ECO:0000256" key="3">
    <source>
        <dbReference type="ARBA" id="ARBA00022606"/>
    </source>
</evidence>
<dbReference type="EMBL" id="WNYA01000001">
    <property type="protein sequence ID" value="KAG8594925.1"/>
    <property type="molecule type" value="Genomic_DNA"/>
</dbReference>
<keyword evidence="2" id="KW-1003">Cell membrane</keyword>
<proteinExistence type="predicted"/>
<dbReference type="PRINTS" id="PR00237">
    <property type="entry name" value="GPCRRHODOPSN"/>
</dbReference>
<keyword evidence="3" id="KW-0716">Sensory transduction</keyword>
<evidence type="ECO:0000256" key="5">
    <source>
        <dbReference type="ARBA" id="ARBA00022725"/>
    </source>
</evidence>
<comment type="caution">
    <text evidence="13">The sequence shown here is derived from an EMBL/GenBank/DDBJ whole genome shotgun (WGS) entry which is preliminary data.</text>
</comment>
<feature type="transmembrane region" description="Helical" evidence="11">
    <location>
        <begin position="50"/>
        <end position="71"/>
    </location>
</feature>
<evidence type="ECO:0000313" key="14">
    <source>
        <dbReference type="Proteomes" id="UP000824782"/>
    </source>
</evidence>
<keyword evidence="9" id="KW-0675">Receptor</keyword>
<evidence type="ECO:0000256" key="6">
    <source>
        <dbReference type="ARBA" id="ARBA00022989"/>
    </source>
</evidence>
<dbReference type="Gene3D" id="1.20.1070.10">
    <property type="entry name" value="Rhodopsin 7-helix transmembrane proteins"/>
    <property type="match status" value="1"/>
</dbReference>
<gene>
    <name evidence="13" type="ORF">GDO81_001366</name>
</gene>
<evidence type="ECO:0000259" key="12">
    <source>
        <dbReference type="PROSITE" id="PS50262"/>
    </source>
</evidence>
<dbReference type="InterPro" id="IPR017452">
    <property type="entry name" value="GPCR_Rhodpsn_7TM"/>
</dbReference>
<keyword evidence="14" id="KW-1185">Reference proteome</keyword>
<dbReference type="FunFam" id="1.20.1070.10:FF:000013">
    <property type="entry name" value="Olfactory receptor"/>
    <property type="match status" value="1"/>
</dbReference>
<comment type="subcellular location">
    <subcellularLocation>
        <location evidence="1">Cell membrane</location>
        <topology evidence="1">Multi-pass membrane protein</topology>
    </subcellularLocation>
</comment>
<evidence type="ECO:0000256" key="2">
    <source>
        <dbReference type="ARBA" id="ARBA00022475"/>
    </source>
</evidence>
<evidence type="ECO:0000256" key="7">
    <source>
        <dbReference type="ARBA" id="ARBA00023040"/>
    </source>
</evidence>
<evidence type="ECO:0000256" key="9">
    <source>
        <dbReference type="ARBA" id="ARBA00023170"/>
    </source>
</evidence>
<evidence type="ECO:0000256" key="8">
    <source>
        <dbReference type="ARBA" id="ARBA00023136"/>
    </source>
</evidence>
<keyword evidence="7" id="KW-0297">G-protein coupled receptor</keyword>
<dbReference type="AlphaFoldDB" id="A0AAV7DBX1"/>
<feature type="transmembrane region" description="Helical" evidence="11">
    <location>
        <begin position="134"/>
        <end position="157"/>
    </location>
</feature>
<dbReference type="GO" id="GO:0005886">
    <property type="term" value="C:plasma membrane"/>
    <property type="evidence" value="ECO:0007669"/>
    <property type="project" value="UniProtKB-SubCell"/>
</dbReference>
<evidence type="ECO:0000256" key="11">
    <source>
        <dbReference type="SAM" id="Phobius"/>
    </source>
</evidence>
<feature type="transmembrane region" description="Helical" evidence="11">
    <location>
        <begin position="258"/>
        <end position="282"/>
    </location>
</feature>
<dbReference type="SMART" id="SM01381">
    <property type="entry name" value="7TM_GPCR_Srsx"/>
    <property type="match status" value="1"/>
</dbReference>
<feature type="transmembrane region" description="Helical" evidence="11">
    <location>
        <begin position="91"/>
        <end position="113"/>
    </location>
</feature>
<feature type="transmembrane region" description="Helical" evidence="11">
    <location>
        <begin position="16"/>
        <end position="38"/>
    </location>
</feature>
<feature type="transmembrane region" description="Helical" evidence="11">
    <location>
        <begin position="184"/>
        <end position="208"/>
    </location>
</feature>
<keyword evidence="4 11" id="KW-0812">Transmembrane</keyword>
<dbReference type="InterPro" id="IPR000725">
    <property type="entry name" value="Olfact_rcpt"/>
</dbReference>
<evidence type="ECO:0000256" key="1">
    <source>
        <dbReference type="ARBA" id="ARBA00004651"/>
    </source>
</evidence>
<keyword evidence="5" id="KW-0552">Olfaction</keyword>
<dbReference type="SUPFAM" id="SSF81321">
    <property type="entry name" value="Family A G protein-coupled receptor-like"/>
    <property type="match status" value="1"/>
</dbReference>